<dbReference type="EMBL" id="JAAOCD010000005">
    <property type="protein sequence ID" value="NHK99240.1"/>
    <property type="molecule type" value="Genomic_DNA"/>
</dbReference>
<gene>
    <name evidence="1" type="ORF">G7087_12710</name>
</gene>
<keyword evidence="2" id="KW-1185">Reference proteome</keyword>
<dbReference type="RefSeq" id="WP_138938930.1">
    <property type="nucleotide sequence ID" value="NZ_JAAOCD010000005.1"/>
</dbReference>
<name>A0ABX0I0Y8_9BURK</name>
<organism evidence="1 2">
    <name type="scientific">Rubrivivax benzoatilyticus</name>
    <dbReference type="NCBI Taxonomy" id="316997"/>
    <lineage>
        <taxon>Bacteria</taxon>
        <taxon>Pseudomonadati</taxon>
        <taxon>Pseudomonadota</taxon>
        <taxon>Betaproteobacteria</taxon>
        <taxon>Burkholderiales</taxon>
        <taxon>Sphaerotilaceae</taxon>
        <taxon>Rubrivivax</taxon>
    </lineage>
</organism>
<proteinExistence type="predicted"/>
<accession>A0ABX0I0Y8</accession>
<evidence type="ECO:0000313" key="1">
    <source>
        <dbReference type="EMBL" id="NHK99240.1"/>
    </source>
</evidence>
<dbReference type="Proteomes" id="UP000802098">
    <property type="component" value="Unassembled WGS sequence"/>
</dbReference>
<comment type="caution">
    <text evidence="1">The sequence shown here is derived from an EMBL/GenBank/DDBJ whole genome shotgun (WGS) entry which is preliminary data.</text>
</comment>
<sequence length="136" mass="15742">MRQIKRQPGVQLHDAPRRVSGTAARPALRSVIGVHWTHARFAMNAFFVPAEWRIVVFGLRTQCTIDELHALLGRWADTEVEIEIVIVSEAADDAMAILRLRAALPYTTWRLAQRLDRRVHDGRRLRSWIPVMAWQR</sequence>
<reference evidence="1 2" key="1">
    <citation type="submission" date="2020-03" db="EMBL/GenBank/DDBJ databases">
        <title>Rubrivivax benzoatilyticus JA2 (sequenced after 10 years sub-culturing).</title>
        <authorList>
            <person name="Gupta D."/>
            <person name="Chintalapati S."/>
            <person name="Chintalapati V.R."/>
        </authorList>
    </citation>
    <scope>NUCLEOTIDE SEQUENCE [LARGE SCALE GENOMIC DNA]</scope>
    <source>
        <strain evidence="1 2">JA2-Mal</strain>
    </source>
</reference>
<protein>
    <submittedName>
        <fullName evidence="1">Uncharacterized protein</fullName>
    </submittedName>
</protein>
<evidence type="ECO:0000313" key="2">
    <source>
        <dbReference type="Proteomes" id="UP000802098"/>
    </source>
</evidence>